<dbReference type="HOGENOM" id="CLU_3330739_0_0_11"/>
<dbReference type="EMBL" id="CP003788">
    <property type="protein sequence ID" value="AFR06809.1"/>
    <property type="molecule type" value="Genomic_DNA"/>
</dbReference>
<protein>
    <submittedName>
        <fullName evidence="1">Uncharacterized protein</fullName>
    </submittedName>
</protein>
<name>J7L7M9_NOCAA</name>
<evidence type="ECO:0000313" key="2">
    <source>
        <dbReference type="Proteomes" id="UP000003779"/>
    </source>
</evidence>
<accession>J7L7M9</accession>
<sequence length="38" mass="4076">MSTSGEGDEAPGARLRTITWFKRRDTAVKEEISPAGGP</sequence>
<evidence type="ECO:0000313" key="1">
    <source>
        <dbReference type="EMBL" id="AFR06809.1"/>
    </source>
</evidence>
<reference evidence="1 2" key="1">
    <citation type="journal article" date="2012" name="J. Bacteriol.">
        <title>Whole-Genome Sequence of Nocardiopsis alba Strain ATCC BAA-2165, Associated with Honeybees.</title>
        <authorList>
            <person name="Qiao J."/>
            <person name="Chen L."/>
            <person name="Li Y."/>
            <person name="Wang J."/>
            <person name="Zhang W."/>
            <person name="Chen S."/>
        </authorList>
    </citation>
    <scope>NUCLEOTIDE SEQUENCE [LARGE SCALE GENOMIC DNA]</scope>
    <source>
        <strain evidence="2">ATCC BAA-2165 / BE74</strain>
    </source>
</reference>
<dbReference type="PATRIC" id="fig|1205910.3.peg.3904"/>
<organism evidence="1 2">
    <name type="scientific">Nocardiopsis alba (strain ATCC BAA-2165 / BE74)</name>
    <dbReference type="NCBI Taxonomy" id="1205910"/>
    <lineage>
        <taxon>Bacteria</taxon>
        <taxon>Bacillati</taxon>
        <taxon>Actinomycetota</taxon>
        <taxon>Actinomycetes</taxon>
        <taxon>Streptosporangiales</taxon>
        <taxon>Nocardiopsidaceae</taxon>
        <taxon>Nocardiopsis</taxon>
    </lineage>
</organism>
<dbReference type="Proteomes" id="UP000003779">
    <property type="component" value="Chromosome"/>
</dbReference>
<dbReference type="AlphaFoldDB" id="J7L7M9"/>
<reference evidence="2" key="2">
    <citation type="submission" date="2012-08" db="EMBL/GenBank/DDBJ databases">
        <title>Whole-genome sequence of Nocardiopsis alba strain ATCC BAA-2165 associated with honeybees.</title>
        <authorList>
            <person name="Qiao J."/>
            <person name="Chen L."/>
            <person name="Li Y."/>
            <person name="Wang J."/>
            <person name="Zhang W."/>
            <person name="Chen S."/>
        </authorList>
    </citation>
    <scope>NUCLEOTIDE SEQUENCE [LARGE SCALE GENOMIC DNA]</scope>
    <source>
        <strain evidence="2">ATCC BAA-2165 / BE74</strain>
    </source>
</reference>
<dbReference type="KEGG" id="nal:B005_4121"/>
<proteinExistence type="predicted"/>
<gene>
    <name evidence="1" type="ordered locus">B005_4121</name>
</gene>